<dbReference type="Gene3D" id="3.40.50.80">
    <property type="entry name" value="Nucleotide-binding domain of ferredoxin-NADP reductase (FNR) module"/>
    <property type="match status" value="1"/>
</dbReference>
<keyword evidence="4" id="KW-0479">Metal-binding</keyword>
<comment type="subcellular location">
    <subcellularLocation>
        <location evidence="2">Membrane</location>
        <topology evidence="2">Multi-pass membrane protein</topology>
    </subcellularLocation>
</comment>
<protein>
    <submittedName>
        <fullName evidence="9">Cytochrome b5-like heme/steroid-binding domain protein</fullName>
    </submittedName>
</protein>
<feature type="signal peptide" evidence="7">
    <location>
        <begin position="1"/>
        <end position="22"/>
    </location>
</feature>
<feature type="transmembrane region" description="Helical" evidence="6">
    <location>
        <begin position="267"/>
        <end position="291"/>
    </location>
</feature>
<feature type="chain" id="PRO_5003712270" evidence="7">
    <location>
        <begin position="23"/>
        <end position="862"/>
    </location>
</feature>
<dbReference type="GO" id="GO:0046872">
    <property type="term" value="F:metal ion binding"/>
    <property type="evidence" value="ECO:0007669"/>
    <property type="project" value="UniProtKB-KW"/>
</dbReference>
<dbReference type="RefSeq" id="XP_001014007.2">
    <property type="nucleotide sequence ID" value="XM_001014007.2"/>
</dbReference>
<dbReference type="InterPro" id="IPR036400">
    <property type="entry name" value="Cyt_B5-like_heme/steroid_sf"/>
</dbReference>
<dbReference type="GeneID" id="7823477"/>
<dbReference type="Proteomes" id="UP000009168">
    <property type="component" value="Unassembled WGS sequence"/>
</dbReference>
<evidence type="ECO:0000259" key="8">
    <source>
        <dbReference type="SMART" id="SM01117"/>
    </source>
</evidence>
<feature type="transmembrane region" description="Helical" evidence="6">
    <location>
        <begin position="203"/>
        <end position="222"/>
    </location>
</feature>
<keyword evidence="6" id="KW-0812">Transmembrane</keyword>
<dbReference type="EMBL" id="GG662719">
    <property type="protein sequence ID" value="EAR93762.2"/>
    <property type="molecule type" value="Genomic_DNA"/>
</dbReference>
<dbReference type="InterPro" id="IPR039261">
    <property type="entry name" value="FNR_nucleotide-bd"/>
</dbReference>
<dbReference type="SMART" id="SM01117">
    <property type="entry name" value="Cyt-b5"/>
    <property type="match status" value="1"/>
</dbReference>
<evidence type="ECO:0000256" key="7">
    <source>
        <dbReference type="SAM" id="SignalP"/>
    </source>
</evidence>
<dbReference type="PANTHER" id="PTHR15422:SF24">
    <property type="entry name" value="DOMON RELATED DOMAIN-CONTAINING PROTEIN"/>
    <property type="match status" value="1"/>
</dbReference>
<keyword evidence="10" id="KW-1185">Reference proteome</keyword>
<evidence type="ECO:0000313" key="9">
    <source>
        <dbReference type="EMBL" id="EAR93762.2"/>
    </source>
</evidence>
<reference evidence="10" key="1">
    <citation type="journal article" date="2006" name="PLoS Biol.">
        <title>Macronuclear genome sequence of the ciliate Tetrahymena thermophila, a model eukaryote.</title>
        <authorList>
            <person name="Eisen J.A."/>
            <person name="Coyne R.S."/>
            <person name="Wu M."/>
            <person name="Wu D."/>
            <person name="Thiagarajan M."/>
            <person name="Wortman J.R."/>
            <person name="Badger J.H."/>
            <person name="Ren Q."/>
            <person name="Amedeo P."/>
            <person name="Jones K.M."/>
            <person name="Tallon L.J."/>
            <person name="Delcher A.L."/>
            <person name="Salzberg S.L."/>
            <person name="Silva J.C."/>
            <person name="Haas B.J."/>
            <person name="Majoros W.H."/>
            <person name="Farzad M."/>
            <person name="Carlton J.M."/>
            <person name="Smith R.K. Jr."/>
            <person name="Garg J."/>
            <person name="Pearlman R.E."/>
            <person name="Karrer K.M."/>
            <person name="Sun L."/>
            <person name="Manning G."/>
            <person name="Elde N.C."/>
            <person name="Turkewitz A.P."/>
            <person name="Asai D.J."/>
            <person name="Wilkes D.E."/>
            <person name="Wang Y."/>
            <person name="Cai H."/>
            <person name="Collins K."/>
            <person name="Stewart B.A."/>
            <person name="Lee S.R."/>
            <person name="Wilamowska K."/>
            <person name="Weinberg Z."/>
            <person name="Ruzzo W.L."/>
            <person name="Wloga D."/>
            <person name="Gaertig J."/>
            <person name="Frankel J."/>
            <person name="Tsao C.-C."/>
            <person name="Gorovsky M.A."/>
            <person name="Keeling P.J."/>
            <person name="Waller R.F."/>
            <person name="Patron N.J."/>
            <person name="Cherry J.M."/>
            <person name="Stover N.A."/>
            <person name="Krieger C.J."/>
            <person name="del Toro C."/>
            <person name="Ryder H.F."/>
            <person name="Williamson S.C."/>
            <person name="Barbeau R.A."/>
            <person name="Hamilton E.P."/>
            <person name="Orias E."/>
        </authorList>
    </citation>
    <scope>NUCLEOTIDE SEQUENCE [LARGE SCALE GENOMIC DNA]</scope>
    <source>
        <strain evidence="10">SB210</strain>
    </source>
</reference>
<gene>
    <name evidence="9" type="ORF">TTHERM_00399340</name>
</gene>
<organism evidence="9 10">
    <name type="scientific">Tetrahymena thermophila (strain SB210)</name>
    <dbReference type="NCBI Taxonomy" id="312017"/>
    <lineage>
        <taxon>Eukaryota</taxon>
        <taxon>Sar</taxon>
        <taxon>Alveolata</taxon>
        <taxon>Ciliophora</taxon>
        <taxon>Intramacronucleata</taxon>
        <taxon>Oligohymenophorea</taxon>
        <taxon>Hymenostomatida</taxon>
        <taxon>Tetrahymenina</taxon>
        <taxon>Tetrahymenidae</taxon>
        <taxon>Tetrahymena</taxon>
    </lineage>
</organism>
<dbReference type="CDD" id="cd08760">
    <property type="entry name" value="Cyt_b561_FRRS1_like"/>
    <property type="match status" value="1"/>
</dbReference>
<dbReference type="SUPFAM" id="SSF52343">
    <property type="entry name" value="Ferredoxin reductase-like, C-terminal NADP-linked domain"/>
    <property type="match status" value="1"/>
</dbReference>
<keyword evidence="6" id="KW-0472">Membrane</keyword>
<evidence type="ECO:0000256" key="3">
    <source>
        <dbReference type="ARBA" id="ARBA00022617"/>
    </source>
</evidence>
<dbReference type="InterPro" id="IPR001199">
    <property type="entry name" value="Cyt_B5-like_heme/steroid-bd"/>
</dbReference>
<dbReference type="GO" id="GO:0016020">
    <property type="term" value="C:membrane"/>
    <property type="evidence" value="ECO:0007669"/>
    <property type="project" value="UniProtKB-SubCell"/>
</dbReference>
<dbReference type="InParanoid" id="I7ME00"/>
<evidence type="ECO:0000256" key="2">
    <source>
        <dbReference type="ARBA" id="ARBA00004141"/>
    </source>
</evidence>
<dbReference type="SUPFAM" id="SSF55856">
    <property type="entry name" value="Cytochrome b5-like heme/steroid binding domain"/>
    <property type="match status" value="1"/>
</dbReference>
<keyword evidence="5" id="KW-0408">Iron</keyword>
<dbReference type="InterPro" id="IPR045266">
    <property type="entry name" value="DOH_DOMON"/>
</dbReference>
<dbReference type="AlphaFoldDB" id="I7ME00"/>
<keyword evidence="7" id="KW-0732">Signal</keyword>
<dbReference type="Gene3D" id="3.10.120.10">
    <property type="entry name" value="Cytochrome b5-like heme/steroid binding domain"/>
    <property type="match status" value="1"/>
</dbReference>
<dbReference type="Gene3D" id="1.20.120.1770">
    <property type="match status" value="1"/>
</dbReference>
<accession>I7ME00</accession>
<dbReference type="GO" id="GO:0140575">
    <property type="term" value="F:transmembrane monodehydroascorbate reductase activity"/>
    <property type="evidence" value="ECO:0007669"/>
    <property type="project" value="InterPro"/>
</dbReference>
<dbReference type="GO" id="GO:0020037">
    <property type="term" value="F:heme binding"/>
    <property type="evidence" value="ECO:0007669"/>
    <property type="project" value="TreeGrafter"/>
</dbReference>
<proteinExistence type="predicted"/>
<dbReference type="PANTHER" id="PTHR15422">
    <property type="entry name" value="OS05G0565100 PROTEIN"/>
    <property type="match status" value="1"/>
</dbReference>
<feature type="domain" description="Cytochrome b5 heme-binding" evidence="8">
    <location>
        <begin position="410"/>
        <end position="497"/>
    </location>
</feature>
<comment type="cofactor">
    <cofactor evidence="1">
        <name>heme b</name>
        <dbReference type="ChEBI" id="CHEBI:60344"/>
    </cofactor>
</comment>
<evidence type="ECO:0000256" key="1">
    <source>
        <dbReference type="ARBA" id="ARBA00001970"/>
    </source>
</evidence>
<feature type="transmembrane region" description="Helical" evidence="6">
    <location>
        <begin position="234"/>
        <end position="255"/>
    </location>
</feature>
<evidence type="ECO:0000256" key="6">
    <source>
        <dbReference type="SAM" id="Phobius"/>
    </source>
</evidence>
<dbReference type="Pfam" id="PF00173">
    <property type="entry name" value="Cyt-b5"/>
    <property type="match status" value="1"/>
</dbReference>
<evidence type="ECO:0000256" key="4">
    <source>
        <dbReference type="ARBA" id="ARBA00022723"/>
    </source>
</evidence>
<feature type="transmembrane region" description="Helical" evidence="6">
    <location>
        <begin position="312"/>
        <end position="330"/>
    </location>
</feature>
<name>I7ME00_TETTS</name>
<dbReference type="InterPro" id="IPR045150">
    <property type="entry name" value="CYB561D1/2"/>
</dbReference>
<evidence type="ECO:0000256" key="5">
    <source>
        <dbReference type="ARBA" id="ARBA00023004"/>
    </source>
</evidence>
<sequence length="862" mass="102070">MGKIYNYFTLIVVLILLKNSYQITINPLTMKDSIELLQFPINSIDLSSIEREGYFIQYEFSSNNPGRIKILFQQPLNETNWFGMGFNYLMHKSHMIIIQFIGGYIDIYEAYSQDYSFPQPKEITSLNLIGYYEDLQSKYILVEVDFYENDKNYISIAYGPTQTMQFHGRRKGRYIIPLEPGFAVNKNDEVIVINIIYKLHTTWLTYGWGYLADFCIISIRYLKGWKYYITLHSSLFFILNLFTVIIEFLLIFYNLPRIYNISYLDIFLHFILGTLFLAIVIVQHLSGYFLKKDIENEKVKLLIPRIKQIHKYLGYSLYILGKIAIFTGKWASTILKNSNKSRYSSMKDSLQDFTLIWILWIMIESLYRKGYIQKIIYQNFTYLMKKARIQKNNLSQSDKSLLMSLINKQYTIYEIEQQFPNLNYCIIGQKVYDLTGFMHPGGNYMLKLVNGQEVQRYLNGQQHIEGIQNSVDKINKPYTHPISSILFLKEKYIGTIDYNERNIFQFSQNTFEIENENKNYELIKQQSEEMDDIHEKIYAKDNKETQNIFSISQEEKVTPLIHDNYNFQIIKKDKSLIYFQNSSCTIRNTMKGLSWLGLHFSIYKKQNKNSKNRLYTTVLCMTEYNQKKRKQISQFLNNKNLNVQFKVQRFDDKLPFIIKKYNSKGAFSKYIHENQDHIYKIEGPLGVGLEMSDQFNGNIAIIANGTGILPFLDLLNYYLQKNAYLYAKKLNKQQQFLNLFEQSEEDFSYLLNTNIYLYSSFENLNYFYGHEIVQDILKSEELLGIQNFHLTLKIKDTQQYQNFKGQYTVYENYFDKNLINQIQSTVLKDVERIYVSGSYDLTYAISEALRSTPNLSQKLFYV</sequence>
<dbReference type="CDD" id="cd09631">
    <property type="entry name" value="DOMON_DOH"/>
    <property type="match status" value="1"/>
</dbReference>
<evidence type="ECO:0000313" key="10">
    <source>
        <dbReference type="Proteomes" id="UP000009168"/>
    </source>
</evidence>
<keyword evidence="3" id="KW-0349">Heme</keyword>
<dbReference type="KEGG" id="tet:TTHERM_00399340"/>
<dbReference type="OrthoDB" id="289651at2759"/>
<keyword evidence="6" id="KW-1133">Transmembrane helix</keyword>